<evidence type="ECO:0000256" key="12">
    <source>
        <dbReference type="ARBA" id="ARBA00039108"/>
    </source>
</evidence>
<evidence type="ECO:0000256" key="11">
    <source>
        <dbReference type="ARBA" id="ARBA00038367"/>
    </source>
</evidence>
<dbReference type="RefSeq" id="WP_344679354.1">
    <property type="nucleotide sequence ID" value="NZ_BAAAUX010000011.1"/>
</dbReference>
<evidence type="ECO:0000256" key="10">
    <source>
        <dbReference type="ARBA" id="ARBA00037534"/>
    </source>
</evidence>
<dbReference type="InterPro" id="IPR050068">
    <property type="entry name" value="MurA_subfamily"/>
</dbReference>
<reference evidence="18 19" key="1">
    <citation type="journal article" date="2019" name="Int. J. Syst. Evol. Microbiol.">
        <title>The Global Catalogue of Microorganisms (GCM) 10K type strain sequencing project: providing services to taxonomists for standard genome sequencing and annotation.</title>
        <authorList>
            <consortium name="The Broad Institute Genomics Platform"/>
            <consortium name="The Broad Institute Genome Sequencing Center for Infectious Disease"/>
            <person name="Wu L."/>
            <person name="Ma J."/>
        </authorList>
    </citation>
    <scope>NUCLEOTIDE SEQUENCE [LARGE SCALE GENOMIC DNA]</scope>
    <source>
        <strain evidence="18 19">JCM 9383</strain>
    </source>
</reference>
<dbReference type="Gene3D" id="3.65.10.10">
    <property type="entry name" value="Enolpyruvate transferase domain"/>
    <property type="match status" value="2"/>
</dbReference>
<dbReference type="PANTHER" id="PTHR43783">
    <property type="entry name" value="UDP-N-ACETYLGLUCOSAMINE 1-CARBOXYVINYLTRANSFERASE"/>
    <property type="match status" value="1"/>
</dbReference>
<comment type="pathway">
    <text evidence="2">Cell wall biogenesis; peptidoglycan biosynthesis.</text>
</comment>
<keyword evidence="6" id="KW-0133">Cell shape</keyword>
<evidence type="ECO:0000259" key="17">
    <source>
        <dbReference type="Pfam" id="PF00275"/>
    </source>
</evidence>
<evidence type="ECO:0000256" key="9">
    <source>
        <dbReference type="ARBA" id="ARBA00023316"/>
    </source>
</evidence>
<evidence type="ECO:0000256" key="16">
    <source>
        <dbReference type="ARBA" id="ARBA00047527"/>
    </source>
</evidence>
<gene>
    <name evidence="18" type="primary">murA_2</name>
    <name evidence="18" type="ORF">GCM10010470_20800</name>
</gene>
<evidence type="ECO:0000256" key="3">
    <source>
        <dbReference type="ARBA" id="ARBA00022490"/>
    </source>
</evidence>
<evidence type="ECO:0000313" key="18">
    <source>
        <dbReference type="EMBL" id="GAA2786370.1"/>
    </source>
</evidence>
<feature type="domain" description="Enolpyruvate transferase" evidence="17">
    <location>
        <begin position="7"/>
        <end position="409"/>
    </location>
</feature>
<keyword evidence="5" id="KW-0808">Transferase</keyword>
<evidence type="ECO:0000256" key="1">
    <source>
        <dbReference type="ARBA" id="ARBA00004496"/>
    </source>
</evidence>
<dbReference type="NCBIfam" id="NF006873">
    <property type="entry name" value="PRK09369.1"/>
    <property type="match status" value="1"/>
</dbReference>
<sequence length="430" mass="44965">MSTIVVSGGHPLRGRCTLQGSKNIALHLYAAGLLMPGRLTIHNAPAIVDTGVCAEIVSELGRPVTLGAGTFEVAADTRTGREIRPELGRRIRPTACFAAAVLARRSRVRFPLPGGDQFCDRPVDLHLRAMERSGAQLELLPGGVVDAVLPGGRPRAFAMSMDTPHGPSLGATVTAIFLAVIASGTTVLTDISIEPEVIHIVDCLNRAGADIVLMSERRCVIRGVAELRTVDTVVAPDRLEAGTLALAALITGGEVVLARTGEAVLTPGFADALTRMGAELISGPDGLLVRGGRLSPVDVVTGPHPQFPTGLQPPTTGLLSLVHGRSRIVERVYQRRATHLDGLRAFGADVEELGTATVITGVSELRPAAVAATDIRCCTALLLAALAAKGESRVSGLRHLYRGHGGLIDALNGMGASIMRVNSAEELVRT</sequence>
<evidence type="ECO:0000256" key="4">
    <source>
        <dbReference type="ARBA" id="ARBA00022618"/>
    </source>
</evidence>
<keyword evidence="9" id="KW-0961">Cell wall biogenesis/degradation</keyword>
<comment type="caution">
    <text evidence="18">The sequence shown here is derived from an EMBL/GenBank/DDBJ whole genome shotgun (WGS) entry which is preliminary data.</text>
</comment>
<dbReference type="EMBL" id="BAAAUX010000011">
    <property type="protein sequence ID" value="GAA2786370.1"/>
    <property type="molecule type" value="Genomic_DNA"/>
</dbReference>
<evidence type="ECO:0000256" key="6">
    <source>
        <dbReference type="ARBA" id="ARBA00022960"/>
    </source>
</evidence>
<dbReference type="EC" id="2.5.1.7" evidence="12"/>
<comment type="similarity">
    <text evidence="11">Belongs to the EPSP synthase family. MurA subfamily.</text>
</comment>
<keyword evidence="3" id="KW-0963">Cytoplasm</keyword>
<evidence type="ECO:0000313" key="19">
    <source>
        <dbReference type="Proteomes" id="UP001500979"/>
    </source>
</evidence>
<evidence type="ECO:0000256" key="8">
    <source>
        <dbReference type="ARBA" id="ARBA00023306"/>
    </source>
</evidence>
<evidence type="ECO:0000256" key="7">
    <source>
        <dbReference type="ARBA" id="ARBA00022984"/>
    </source>
</evidence>
<proteinExistence type="inferred from homology"/>
<name>A0ABN3VB38_9PSEU</name>
<keyword evidence="4" id="KW-0132">Cell division</keyword>
<comment type="function">
    <text evidence="10">Cell wall formation. Adds enolpyruvyl to UDP-N-acetylglucosamine.</text>
</comment>
<evidence type="ECO:0000256" key="13">
    <source>
        <dbReference type="ARBA" id="ARBA00039754"/>
    </source>
</evidence>
<keyword evidence="19" id="KW-1185">Reference proteome</keyword>
<evidence type="ECO:0000256" key="15">
    <source>
        <dbReference type="ARBA" id="ARBA00042842"/>
    </source>
</evidence>
<accession>A0ABN3VB38</accession>
<evidence type="ECO:0000256" key="5">
    <source>
        <dbReference type="ARBA" id="ARBA00022679"/>
    </source>
</evidence>
<evidence type="ECO:0000256" key="14">
    <source>
        <dbReference type="ARBA" id="ARBA00042443"/>
    </source>
</evidence>
<comment type="subcellular location">
    <subcellularLocation>
        <location evidence="1">Cytoplasm</location>
    </subcellularLocation>
</comment>
<keyword evidence="7" id="KW-0573">Peptidoglycan synthesis</keyword>
<dbReference type="Proteomes" id="UP001500979">
    <property type="component" value="Unassembled WGS sequence"/>
</dbReference>
<dbReference type="InterPro" id="IPR001986">
    <property type="entry name" value="Enolpyruvate_Tfrase_dom"/>
</dbReference>
<keyword evidence="8" id="KW-0131">Cell cycle</keyword>
<dbReference type="InterPro" id="IPR013792">
    <property type="entry name" value="RNA3'P_cycl/enolpyr_Trfase_a/b"/>
</dbReference>
<comment type="catalytic activity">
    <reaction evidence="16">
        <text>phosphoenolpyruvate + UDP-N-acetyl-alpha-D-glucosamine = UDP-N-acetyl-3-O-(1-carboxyvinyl)-alpha-D-glucosamine + phosphate</text>
        <dbReference type="Rhea" id="RHEA:18681"/>
        <dbReference type="ChEBI" id="CHEBI:43474"/>
        <dbReference type="ChEBI" id="CHEBI:57705"/>
        <dbReference type="ChEBI" id="CHEBI:58702"/>
        <dbReference type="ChEBI" id="CHEBI:68483"/>
        <dbReference type="EC" id="2.5.1.7"/>
    </reaction>
</comment>
<dbReference type="Pfam" id="PF00275">
    <property type="entry name" value="EPSP_synthase"/>
    <property type="match status" value="1"/>
</dbReference>
<organism evidence="18 19">
    <name type="scientific">Saccharopolyspora taberi</name>
    <dbReference type="NCBI Taxonomy" id="60895"/>
    <lineage>
        <taxon>Bacteria</taxon>
        <taxon>Bacillati</taxon>
        <taxon>Actinomycetota</taxon>
        <taxon>Actinomycetes</taxon>
        <taxon>Pseudonocardiales</taxon>
        <taxon>Pseudonocardiaceae</taxon>
        <taxon>Saccharopolyspora</taxon>
    </lineage>
</organism>
<dbReference type="SUPFAM" id="SSF55205">
    <property type="entry name" value="EPT/RTPC-like"/>
    <property type="match status" value="1"/>
</dbReference>
<evidence type="ECO:0000256" key="2">
    <source>
        <dbReference type="ARBA" id="ARBA00004752"/>
    </source>
</evidence>
<dbReference type="InterPro" id="IPR036968">
    <property type="entry name" value="Enolpyruvate_Tfrase_sf"/>
</dbReference>
<protein>
    <recommendedName>
        <fullName evidence="13">UDP-N-acetylglucosamine 1-carboxyvinyltransferase</fullName>
        <ecNumber evidence="12">2.5.1.7</ecNumber>
    </recommendedName>
    <alternativeName>
        <fullName evidence="14">Enoylpyruvate transferase</fullName>
    </alternativeName>
    <alternativeName>
        <fullName evidence="15">UDP-N-acetylglucosamine enolpyruvyl transferase</fullName>
    </alternativeName>
</protein>
<dbReference type="PANTHER" id="PTHR43783:SF1">
    <property type="entry name" value="UDP-N-ACETYLGLUCOSAMINE 1-CARBOXYVINYLTRANSFERASE"/>
    <property type="match status" value="1"/>
</dbReference>